<dbReference type="AlphaFoldDB" id="A0A841C2I1"/>
<feature type="transmembrane region" description="Helical" evidence="6">
    <location>
        <begin position="145"/>
        <end position="167"/>
    </location>
</feature>
<evidence type="ECO:0000256" key="5">
    <source>
        <dbReference type="ARBA" id="ARBA00023136"/>
    </source>
</evidence>
<accession>A0A841C2I1</accession>
<dbReference type="RefSeq" id="WP_184846787.1">
    <property type="nucleotide sequence ID" value="NZ_JACHMN010000003.1"/>
</dbReference>
<comment type="subcellular location">
    <subcellularLocation>
        <location evidence="1">Cell membrane</location>
        <topology evidence="1">Multi-pass membrane protein</topology>
    </subcellularLocation>
</comment>
<evidence type="ECO:0000256" key="4">
    <source>
        <dbReference type="ARBA" id="ARBA00022989"/>
    </source>
</evidence>
<dbReference type="EMBL" id="JACHMN010000003">
    <property type="protein sequence ID" value="MBB5874564.1"/>
    <property type="molecule type" value="Genomic_DNA"/>
</dbReference>
<dbReference type="GO" id="GO:0022857">
    <property type="term" value="F:transmembrane transporter activity"/>
    <property type="evidence" value="ECO:0007669"/>
    <property type="project" value="InterPro"/>
</dbReference>
<feature type="transmembrane region" description="Helical" evidence="6">
    <location>
        <begin position="45"/>
        <end position="68"/>
    </location>
</feature>
<dbReference type="Gene3D" id="1.20.1250.20">
    <property type="entry name" value="MFS general substrate transporter like domains"/>
    <property type="match status" value="1"/>
</dbReference>
<reference evidence="8 9" key="1">
    <citation type="submission" date="2020-08" db="EMBL/GenBank/DDBJ databases">
        <title>Sequencing the genomes of 1000 actinobacteria strains.</title>
        <authorList>
            <person name="Klenk H.-P."/>
        </authorList>
    </citation>
    <scope>NUCLEOTIDE SEQUENCE [LARGE SCALE GENOMIC DNA]</scope>
    <source>
        <strain evidence="8 9">DSM 45362</strain>
    </source>
</reference>
<name>A0A841C2I1_9ACTN</name>
<evidence type="ECO:0000313" key="9">
    <source>
        <dbReference type="Proteomes" id="UP000587527"/>
    </source>
</evidence>
<protein>
    <submittedName>
        <fullName evidence="8">MFS family permease</fullName>
    </submittedName>
</protein>
<dbReference type="InterPro" id="IPR036259">
    <property type="entry name" value="MFS_trans_sf"/>
</dbReference>
<dbReference type="Pfam" id="PF07690">
    <property type="entry name" value="MFS_1"/>
    <property type="match status" value="1"/>
</dbReference>
<evidence type="ECO:0000256" key="6">
    <source>
        <dbReference type="SAM" id="Phobius"/>
    </source>
</evidence>
<feature type="domain" description="Major facilitator superfamily (MFS) profile" evidence="7">
    <location>
        <begin position="225"/>
        <end position="410"/>
    </location>
</feature>
<keyword evidence="2" id="KW-1003">Cell membrane</keyword>
<dbReference type="CDD" id="cd06173">
    <property type="entry name" value="MFS_MefA_like"/>
    <property type="match status" value="1"/>
</dbReference>
<keyword evidence="3 6" id="KW-0812">Transmembrane</keyword>
<feature type="transmembrane region" description="Helical" evidence="6">
    <location>
        <begin position="80"/>
        <end position="99"/>
    </location>
</feature>
<feature type="transmembrane region" description="Helical" evidence="6">
    <location>
        <begin position="294"/>
        <end position="313"/>
    </location>
</feature>
<feature type="transmembrane region" description="Helical" evidence="6">
    <location>
        <begin position="319"/>
        <end position="338"/>
    </location>
</feature>
<dbReference type="PROSITE" id="PS50850">
    <property type="entry name" value="MFS"/>
    <property type="match status" value="1"/>
</dbReference>
<keyword evidence="4 6" id="KW-1133">Transmembrane helix</keyword>
<dbReference type="Proteomes" id="UP000587527">
    <property type="component" value="Unassembled WGS sequence"/>
</dbReference>
<feature type="transmembrane region" description="Helical" evidence="6">
    <location>
        <begin position="228"/>
        <end position="251"/>
    </location>
</feature>
<keyword evidence="9" id="KW-1185">Reference proteome</keyword>
<proteinExistence type="predicted"/>
<feature type="transmembrane region" description="Helical" evidence="6">
    <location>
        <begin position="105"/>
        <end position="124"/>
    </location>
</feature>
<dbReference type="SUPFAM" id="SSF103473">
    <property type="entry name" value="MFS general substrate transporter"/>
    <property type="match status" value="1"/>
</dbReference>
<dbReference type="PANTHER" id="PTHR23513:SF6">
    <property type="entry name" value="MAJOR FACILITATOR SUPERFAMILY ASSOCIATED DOMAIN-CONTAINING PROTEIN"/>
    <property type="match status" value="1"/>
</dbReference>
<gene>
    <name evidence="8" type="ORF">F4553_007998</name>
</gene>
<feature type="transmembrane region" description="Helical" evidence="6">
    <location>
        <begin position="21"/>
        <end position="39"/>
    </location>
</feature>
<feature type="transmembrane region" description="Helical" evidence="6">
    <location>
        <begin position="359"/>
        <end position="378"/>
    </location>
</feature>
<dbReference type="GO" id="GO:0005886">
    <property type="term" value="C:plasma membrane"/>
    <property type="evidence" value="ECO:0007669"/>
    <property type="project" value="UniProtKB-SubCell"/>
</dbReference>
<keyword evidence="5 6" id="KW-0472">Membrane</keyword>
<feature type="transmembrane region" description="Helical" evidence="6">
    <location>
        <begin position="384"/>
        <end position="404"/>
    </location>
</feature>
<feature type="transmembrane region" description="Helical" evidence="6">
    <location>
        <begin position="263"/>
        <end position="282"/>
    </location>
</feature>
<dbReference type="InterPro" id="IPR011701">
    <property type="entry name" value="MFS"/>
</dbReference>
<evidence type="ECO:0000256" key="2">
    <source>
        <dbReference type="ARBA" id="ARBA00022475"/>
    </source>
</evidence>
<comment type="caution">
    <text evidence="8">The sequence shown here is derived from an EMBL/GenBank/DDBJ whole genome shotgun (WGS) entry which is preliminary data.</text>
</comment>
<dbReference type="InterPro" id="IPR020846">
    <property type="entry name" value="MFS_dom"/>
</dbReference>
<feature type="transmembrane region" description="Helical" evidence="6">
    <location>
        <begin position="173"/>
        <end position="191"/>
    </location>
</feature>
<dbReference type="PANTHER" id="PTHR23513">
    <property type="entry name" value="INTEGRAL MEMBRANE EFFLUX PROTEIN-RELATED"/>
    <property type="match status" value="1"/>
</dbReference>
<organism evidence="8 9">
    <name type="scientific">Allocatelliglobosispora scoriae</name>
    <dbReference type="NCBI Taxonomy" id="643052"/>
    <lineage>
        <taxon>Bacteria</taxon>
        <taxon>Bacillati</taxon>
        <taxon>Actinomycetota</taxon>
        <taxon>Actinomycetes</taxon>
        <taxon>Micromonosporales</taxon>
        <taxon>Micromonosporaceae</taxon>
        <taxon>Allocatelliglobosispora</taxon>
    </lineage>
</organism>
<evidence type="ECO:0000259" key="7">
    <source>
        <dbReference type="PROSITE" id="PS50850"/>
    </source>
</evidence>
<sequence>MTARTRLLRNAEFRWWYLSRSVSVAGTAASAVMLPLLVYGSSGSAALTAAIVGLEAAPYLLFGLFAGAAADRLPRRTMMICADLACAVLMAVIPIAYAADLPLPSWLVLLVAFGIGTGFCWFDAAAWGSLTGIVGRQQLAQANSLIWSTAVVIGIAAPAAAGLLAALTSPATVLLIDAGTYLASAALISRLRSPTPAGTVRTSAGVHRTVTDITEGLRFLWRDPVIRTLSLTGFGLSMAGGGITGLLIVHADEMLGIATTDKRIGLLYTAGAVGALGAAWLLTPMTRRIGQGRIAVIGYALFTVMLIALATITHYPGALLIWAVWQLAYSLAVTNTIVVRQQRTPDELQGRVNTTGRMIVWGGTPFGALLGGVIAETATAQTAYLVLTAPVTIGLLLIIGSPVLRLRPAP</sequence>
<evidence type="ECO:0000256" key="3">
    <source>
        <dbReference type="ARBA" id="ARBA00022692"/>
    </source>
</evidence>
<evidence type="ECO:0000313" key="8">
    <source>
        <dbReference type="EMBL" id="MBB5874564.1"/>
    </source>
</evidence>
<evidence type="ECO:0000256" key="1">
    <source>
        <dbReference type="ARBA" id="ARBA00004651"/>
    </source>
</evidence>